<proteinExistence type="predicted"/>
<dbReference type="InterPro" id="IPR000835">
    <property type="entry name" value="HTH_MarR-typ"/>
</dbReference>
<dbReference type="Gene3D" id="1.10.10.10">
    <property type="entry name" value="Winged helix-like DNA-binding domain superfamily/Winged helix DNA-binding domain"/>
    <property type="match status" value="1"/>
</dbReference>
<dbReference type="Pfam" id="PF12802">
    <property type="entry name" value="MarR_2"/>
    <property type="match status" value="1"/>
</dbReference>
<reference evidence="3" key="1">
    <citation type="submission" date="2020-02" db="EMBL/GenBank/DDBJ databases">
        <authorList>
            <person name="Meier V. D."/>
        </authorList>
    </citation>
    <scope>NUCLEOTIDE SEQUENCE</scope>
    <source>
        <strain evidence="3">AVDCRST_MAG10</strain>
    </source>
</reference>
<gene>
    <name evidence="3" type="ORF">AVDCRST_MAG10-2831</name>
</gene>
<feature type="region of interest" description="Disordered" evidence="1">
    <location>
        <begin position="83"/>
        <end position="102"/>
    </location>
</feature>
<protein>
    <recommendedName>
        <fullName evidence="2">HTH marR-type domain-containing protein</fullName>
    </recommendedName>
</protein>
<dbReference type="EMBL" id="CADCTB010000174">
    <property type="protein sequence ID" value="CAA9262625.1"/>
    <property type="molecule type" value="Genomic_DNA"/>
</dbReference>
<dbReference type="GO" id="GO:0003700">
    <property type="term" value="F:DNA-binding transcription factor activity"/>
    <property type="evidence" value="ECO:0007669"/>
    <property type="project" value="InterPro"/>
</dbReference>
<evidence type="ECO:0000313" key="3">
    <source>
        <dbReference type="EMBL" id="CAA9262625.1"/>
    </source>
</evidence>
<dbReference type="InterPro" id="IPR036388">
    <property type="entry name" value="WH-like_DNA-bd_sf"/>
</dbReference>
<dbReference type="InterPro" id="IPR011991">
    <property type="entry name" value="ArsR-like_HTH"/>
</dbReference>
<name>A0A6J4IY55_9ACTN</name>
<evidence type="ECO:0000259" key="2">
    <source>
        <dbReference type="Pfam" id="PF12802"/>
    </source>
</evidence>
<dbReference type="SUPFAM" id="SSF46785">
    <property type="entry name" value="Winged helix' DNA-binding domain"/>
    <property type="match status" value="1"/>
</dbReference>
<dbReference type="InterPro" id="IPR036390">
    <property type="entry name" value="WH_DNA-bd_sf"/>
</dbReference>
<evidence type="ECO:0000256" key="1">
    <source>
        <dbReference type="SAM" id="MobiDB-lite"/>
    </source>
</evidence>
<accession>A0A6J4IY55</accession>
<dbReference type="AlphaFoldDB" id="A0A6J4IY55"/>
<feature type="domain" description="HTH marR-type" evidence="2">
    <location>
        <begin position="9"/>
        <end position="58"/>
    </location>
</feature>
<organism evidence="3">
    <name type="scientific">uncultured Acidimicrobiales bacterium</name>
    <dbReference type="NCBI Taxonomy" id="310071"/>
    <lineage>
        <taxon>Bacteria</taxon>
        <taxon>Bacillati</taxon>
        <taxon>Actinomycetota</taxon>
        <taxon>Acidimicrobiia</taxon>
        <taxon>Acidimicrobiales</taxon>
        <taxon>environmental samples</taxon>
    </lineage>
</organism>
<dbReference type="CDD" id="cd00090">
    <property type="entry name" value="HTH_ARSR"/>
    <property type="match status" value="1"/>
</dbReference>
<sequence length="102" mass="11669">MPQWEFLTNHAHVLLCVAREPDTRLRHIADCVGITERATHRIISDLVEAGYLTRHRLGRRSYYEVHPELPLRHPLEGSHQVGEVFGPLLRHDPPPSALAERG</sequence>